<protein>
    <submittedName>
        <fullName evidence="2">Uncharacterized protein</fullName>
    </submittedName>
</protein>
<accession>A0A251RRI3</accession>
<reference evidence="2" key="2">
    <citation type="submission" date="2017-02" db="EMBL/GenBank/DDBJ databases">
        <title>Sunflower complete genome.</title>
        <authorList>
            <person name="Langlade N."/>
            <person name="Munos S."/>
        </authorList>
    </citation>
    <scope>NUCLEOTIDE SEQUENCE [LARGE SCALE GENOMIC DNA]</scope>
    <source>
        <tissue evidence="2">Leaves</tissue>
    </source>
</reference>
<dbReference type="Gramene" id="mRNA:HanXRQr2_Chr17g0810071">
    <property type="protein sequence ID" value="mRNA:HanXRQr2_Chr17g0810071"/>
    <property type="gene ID" value="HanXRQr2_Chr17g0810071"/>
</dbReference>
<sequence length="56" mass="5978">MHPKSEDEISRVIAGIDISFTLTSKPVAKLLADSNRAGGIITVTGQVLTRTDLLNL</sequence>
<organism evidence="2 3">
    <name type="scientific">Helianthus annuus</name>
    <name type="common">Common sunflower</name>
    <dbReference type="NCBI Taxonomy" id="4232"/>
    <lineage>
        <taxon>Eukaryota</taxon>
        <taxon>Viridiplantae</taxon>
        <taxon>Streptophyta</taxon>
        <taxon>Embryophyta</taxon>
        <taxon>Tracheophyta</taxon>
        <taxon>Spermatophyta</taxon>
        <taxon>Magnoliopsida</taxon>
        <taxon>eudicotyledons</taxon>
        <taxon>Gunneridae</taxon>
        <taxon>Pentapetalae</taxon>
        <taxon>asterids</taxon>
        <taxon>campanulids</taxon>
        <taxon>Asterales</taxon>
        <taxon>Asteraceae</taxon>
        <taxon>Asteroideae</taxon>
        <taxon>Heliantheae alliance</taxon>
        <taxon>Heliantheae</taxon>
        <taxon>Helianthus</taxon>
    </lineage>
</organism>
<dbReference type="Proteomes" id="UP000215914">
    <property type="component" value="Chromosome 17"/>
</dbReference>
<evidence type="ECO:0000313" key="1">
    <source>
        <dbReference type="EMBL" id="KAF5756054.1"/>
    </source>
</evidence>
<evidence type="ECO:0000313" key="3">
    <source>
        <dbReference type="Proteomes" id="UP000215914"/>
    </source>
</evidence>
<dbReference type="EMBL" id="CM007906">
    <property type="protein sequence ID" value="OTF86831.1"/>
    <property type="molecule type" value="Genomic_DNA"/>
</dbReference>
<dbReference type="AlphaFoldDB" id="A0A251RRI3"/>
<dbReference type="EMBL" id="MNCJ02000332">
    <property type="protein sequence ID" value="KAF5756054.1"/>
    <property type="molecule type" value="Genomic_DNA"/>
</dbReference>
<name>A0A251RRI3_HELAN</name>
<dbReference type="InParanoid" id="A0A251RRI3"/>
<reference evidence="1" key="3">
    <citation type="submission" date="2020-06" db="EMBL/GenBank/DDBJ databases">
        <title>Helianthus annuus Genome sequencing and assembly Release 2.</title>
        <authorList>
            <person name="Gouzy J."/>
            <person name="Langlade N."/>
            <person name="Munos S."/>
        </authorList>
    </citation>
    <scope>NUCLEOTIDE SEQUENCE</scope>
    <source>
        <tissue evidence="1">Leaves</tissue>
    </source>
</reference>
<evidence type="ECO:0000313" key="2">
    <source>
        <dbReference type="EMBL" id="OTF86831.1"/>
    </source>
</evidence>
<keyword evidence="3" id="KW-1185">Reference proteome</keyword>
<reference evidence="1 3" key="1">
    <citation type="journal article" date="2017" name="Nature">
        <title>The sunflower genome provides insights into oil metabolism, flowering and Asterid evolution.</title>
        <authorList>
            <person name="Badouin H."/>
            <person name="Gouzy J."/>
            <person name="Grassa C.J."/>
            <person name="Murat F."/>
            <person name="Staton S.E."/>
            <person name="Cottret L."/>
            <person name="Lelandais-Briere C."/>
            <person name="Owens G.L."/>
            <person name="Carrere S."/>
            <person name="Mayjonade B."/>
            <person name="Legrand L."/>
            <person name="Gill N."/>
            <person name="Kane N.C."/>
            <person name="Bowers J.E."/>
            <person name="Hubner S."/>
            <person name="Bellec A."/>
            <person name="Berard A."/>
            <person name="Berges H."/>
            <person name="Blanchet N."/>
            <person name="Boniface M.C."/>
            <person name="Brunel D."/>
            <person name="Catrice O."/>
            <person name="Chaidir N."/>
            <person name="Claudel C."/>
            <person name="Donnadieu C."/>
            <person name="Faraut T."/>
            <person name="Fievet G."/>
            <person name="Helmstetter N."/>
            <person name="King M."/>
            <person name="Knapp S.J."/>
            <person name="Lai Z."/>
            <person name="Le Paslier M.C."/>
            <person name="Lippi Y."/>
            <person name="Lorenzon L."/>
            <person name="Mandel J.R."/>
            <person name="Marage G."/>
            <person name="Marchand G."/>
            <person name="Marquand E."/>
            <person name="Bret-Mestries E."/>
            <person name="Morien E."/>
            <person name="Nambeesan S."/>
            <person name="Nguyen T."/>
            <person name="Pegot-Espagnet P."/>
            <person name="Pouilly N."/>
            <person name="Raftis F."/>
            <person name="Sallet E."/>
            <person name="Schiex T."/>
            <person name="Thomas J."/>
            <person name="Vandecasteele C."/>
            <person name="Vares D."/>
            <person name="Vear F."/>
            <person name="Vautrin S."/>
            <person name="Crespi M."/>
            <person name="Mangin B."/>
            <person name="Burke J.M."/>
            <person name="Salse J."/>
            <person name="Munos S."/>
            <person name="Vincourt P."/>
            <person name="Rieseberg L.H."/>
            <person name="Langlade N.B."/>
        </authorList>
    </citation>
    <scope>NUCLEOTIDE SEQUENCE [LARGE SCALE GENOMIC DNA]</scope>
    <source>
        <strain evidence="3">cv. SF193</strain>
        <tissue evidence="1">Leaves</tissue>
    </source>
</reference>
<gene>
    <name evidence="2" type="ORF">HannXRQ_Chr17g0555111</name>
    <name evidence="1" type="ORF">HanXRQr2_Chr17g0810071</name>
</gene>
<proteinExistence type="predicted"/>